<dbReference type="Pfam" id="PF12833">
    <property type="entry name" value="HTH_18"/>
    <property type="match status" value="1"/>
</dbReference>
<dbReference type="InterPro" id="IPR050204">
    <property type="entry name" value="AraC_XylS_family_regulators"/>
</dbReference>
<dbReference type="EMBL" id="FOFS01000002">
    <property type="protein sequence ID" value="SEP86001.1"/>
    <property type="molecule type" value="Genomic_DNA"/>
</dbReference>
<evidence type="ECO:0000256" key="1">
    <source>
        <dbReference type="ARBA" id="ARBA00023015"/>
    </source>
</evidence>
<keyword evidence="3" id="KW-0804">Transcription</keyword>
<dbReference type="InterPro" id="IPR009057">
    <property type="entry name" value="Homeodomain-like_sf"/>
</dbReference>
<evidence type="ECO:0000256" key="2">
    <source>
        <dbReference type="ARBA" id="ARBA00023125"/>
    </source>
</evidence>
<dbReference type="SMART" id="SM00342">
    <property type="entry name" value="HTH_ARAC"/>
    <property type="match status" value="1"/>
</dbReference>
<name>A0A1H9BBC1_9GAMM</name>
<dbReference type="GO" id="GO:0003700">
    <property type="term" value="F:DNA-binding transcription factor activity"/>
    <property type="evidence" value="ECO:0007669"/>
    <property type="project" value="InterPro"/>
</dbReference>
<keyword evidence="6" id="KW-1185">Reference proteome</keyword>
<dbReference type="OrthoDB" id="5740883at2"/>
<dbReference type="InterPro" id="IPR020449">
    <property type="entry name" value="Tscrpt_reg_AraC-type_HTH"/>
</dbReference>
<dbReference type="PROSITE" id="PS01124">
    <property type="entry name" value="HTH_ARAC_FAMILY_2"/>
    <property type="match status" value="1"/>
</dbReference>
<evidence type="ECO:0000259" key="4">
    <source>
        <dbReference type="PROSITE" id="PS01124"/>
    </source>
</evidence>
<evidence type="ECO:0000313" key="5">
    <source>
        <dbReference type="EMBL" id="SEP86001.1"/>
    </source>
</evidence>
<feature type="domain" description="HTH araC/xylS-type" evidence="4">
    <location>
        <begin position="191"/>
        <end position="289"/>
    </location>
</feature>
<protein>
    <submittedName>
        <fullName evidence="5">Helix-turn-helix domain-containing protein</fullName>
    </submittedName>
</protein>
<dbReference type="PANTHER" id="PTHR46796">
    <property type="entry name" value="HTH-TYPE TRANSCRIPTIONAL ACTIVATOR RHAS-RELATED"/>
    <property type="match status" value="1"/>
</dbReference>
<reference evidence="5 6" key="1">
    <citation type="submission" date="2016-10" db="EMBL/GenBank/DDBJ databases">
        <authorList>
            <person name="de Groot N.N."/>
        </authorList>
    </citation>
    <scope>NUCLEOTIDE SEQUENCE [LARGE SCALE GENOMIC DNA]</scope>
    <source>
        <strain evidence="5 6">DSM 25927</strain>
    </source>
</reference>
<evidence type="ECO:0000313" key="6">
    <source>
        <dbReference type="Proteomes" id="UP000199233"/>
    </source>
</evidence>
<accession>A0A1H9BBC1</accession>
<dbReference type="InterPro" id="IPR018062">
    <property type="entry name" value="HTH_AraC-typ_CS"/>
</dbReference>
<proteinExistence type="predicted"/>
<dbReference type="Proteomes" id="UP000199233">
    <property type="component" value="Unassembled WGS sequence"/>
</dbReference>
<dbReference type="GO" id="GO:0043565">
    <property type="term" value="F:sequence-specific DNA binding"/>
    <property type="evidence" value="ECO:0007669"/>
    <property type="project" value="InterPro"/>
</dbReference>
<dbReference type="SUPFAM" id="SSF46689">
    <property type="entry name" value="Homeodomain-like"/>
    <property type="match status" value="2"/>
</dbReference>
<dbReference type="PRINTS" id="PR00032">
    <property type="entry name" value="HTHARAC"/>
</dbReference>
<dbReference type="STRING" id="489703.SAMN04488038_10217"/>
<dbReference type="Gene3D" id="1.10.10.60">
    <property type="entry name" value="Homeodomain-like"/>
    <property type="match status" value="2"/>
</dbReference>
<gene>
    <name evidence="5" type="ORF">SAMN04488038_10217</name>
</gene>
<dbReference type="InterPro" id="IPR018060">
    <property type="entry name" value="HTH_AraC"/>
</dbReference>
<keyword evidence="2" id="KW-0238">DNA-binding</keyword>
<dbReference type="PANTHER" id="PTHR46796:SF14">
    <property type="entry name" value="TRANSCRIPTIONAL REGULATORY PROTEIN"/>
    <property type="match status" value="1"/>
</dbReference>
<organism evidence="5 6">
    <name type="scientific">Solimonas aquatica</name>
    <dbReference type="NCBI Taxonomy" id="489703"/>
    <lineage>
        <taxon>Bacteria</taxon>
        <taxon>Pseudomonadati</taxon>
        <taxon>Pseudomonadota</taxon>
        <taxon>Gammaproteobacteria</taxon>
        <taxon>Nevskiales</taxon>
        <taxon>Nevskiaceae</taxon>
        <taxon>Solimonas</taxon>
    </lineage>
</organism>
<dbReference type="PROSITE" id="PS00041">
    <property type="entry name" value="HTH_ARAC_FAMILY_1"/>
    <property type="match status" value="1"/>
</dbReference>
<dbReference type="RefSeq" id="WP_093281727.1">
    <property type="nucleotide sequence ID" value="NZ_FOFS01000002.1"/>
</dbReference>
<sequence>MSGVSHYRAVDAFRSRITLHPESGDRSLQQAGLSVHSWNTPWIQQLELPANDELVIAVHRDGRCNVRALRDDVCSCEQSTPGQLTCMPPGLDWAFRVEGAVRFETLHIPRERINSIAKRHSLEGHLPDFRFAFCDAFVGGCLDAIHAEARNPGAKSEDFVRSVTDSLLLHVLRNSSSSVRDAALSLMGAIERSRALIEESLSECLSLEELAEEAGISRSHFARRFRAEIGVSPHRYQSQRRVEMAKRMLRETGMPLVDIAIELGFCSQSHFTQVFRSHTGMTPRRYREG</sequence>
<dbReference type="AlphaFoldDB" id="A0A1H9BBC1"/>
<keyword evidence="1" id="KW-0805">Transcription regulation</keyword>
<evidence type="ECO:0000256" key="3">
    <source>
        <dbReference type="ARBA" id="ARBA00023163"/>
    </source>
</evidence>